<evidence type="ECO:0000313" key="7">
    <source>
        <dbReference type="EMBL" id="OKP08329.1"/>
    </source>
</evidence>
<feature type="signal peptide" evidence="6">
    <location>
        <begin position="1"/>
        <end position="22"/>
    </location>
</feature>
<organism evidence="7 8">
    <name type="scientific">Penicillium subrubescens</name>
    <dbReference type="NCBI Taxonomy" id="1316194"/>
    <lineage>
        <taxon>Eukaryota</taxon>
        <taxon>Fungi</taxon>
        <taxon>Dikarya</taxon>
        <taxon>Ascomycota</taxon>
        <taxon>Pezizomycotina</taxon>
        <taxon>Eurotiomycetes</taxon>
        <taxon>Eurotiomycetidae</taxon>
        <taxon>Eurotiales</taxon>
        <taxon>Aspergillaceae</taxon>
        <taxon>Penicillium</taxon>
    </lineage>
</organism>
<dbReference type="SUPFAM" id="SSF53474">
    <property type="entry name" value="alpha/beta-Hydrolases"/>
    <property type="match status" value="1"/>
</dbReference>
<evidence type="ECO:0000256" key="2">
    <source>
        <dbReference type="ARBA" id="ARBA00022670"/>
    </source>
</evidence>
<evidence type="ECO:0000256" key="3">
    <source>
        <dbReference type="ARBA" id="ARBA00022729"/>
    </source>
</evidence>
<reference evidence="7 8" key="1">
    <citation type="submission" date="2016-10" db="EMBL/GenBank/DDBJ databases">
        <title>Genome sequence of the ascomycete fungus Penicillium subrubescens.</title>
        <authorList>
            <person name="De Vries R.P."/>
            <person name="Peng M."/>
            <person name="Dilokpimol A."/>
            <person name="Hilden K."/>
            <person name="Makela M.R."/>
            <person name="Grigoriev I."/>
            <person name="Riley R."/>
            <person name="Granchi Z."/>
        </authorList>
    </citation>
    <scope>NUCLEOTIDE SEQUENCE [LARGE SCALE GENOMIC DNA]</scope>
    <source>
        <strain evidence="7 8">CBS 132785</strain>
    </source>
</reference>
<evidence type="ECO:0000256" key="1">
    <source>
        <dbReference type="ARBA" id="ARBA00011079"/>
    </source>
</evidence>
<dbReference type="Proteomes" id="UP000186955">
    <property type="component" value="Unassembled WGS sequence"/>
</dbReference>
<keyword evidence="4" id="KW-0378">Hydrolase</keyword>
<dbReference type="AlphaFoldDB" id="A0A1Q5U769"/>
<protein>
    <recommendedName>
        <fullName evidence="9">Thymus-specific serine protease</fullName>
    </recommendedName>
</protein>
<dbReference type="GO" id="GO:0008239">
    <property type="term" value="F:dipeptidyl-peptidase activity"/>
    <property type="evidence" value="ECO:0007669"/>
    <property type="project" value="TreeGrafter"/>
</dbReference>
<dbReference type="PANTHER" id="PTHR11010:SF109">
    <property type="entry name" value="PEPTIDASE, FAMILY S28, PUTATIVE (AFU_ORTHOLOGUE AFUA_4G03790)-RELATED"/>
    <property type="match status" value="1"/>
</dbReference>
<accession>A0A1Q5U769</accession>
<evidence type="ECO:0000256" key="6">
    <source>
        <dbReference type="SAM" id="SignalP"/>
    </source>
</evidence>
<keyword evidence="5" id="KW-0325">Glycoprotein</keyword>
<dbReference type="GO" id="GO:0070008">
    <property type="term" value="F:serine-type exopeptidase activity"/>
    <property type="evidence" value="ECO:0007669"/>
    <property type="project" value="InterPro"/>
</dbReference>
<comment type="similarity">
    <text evidence="1">Belongs to the peptidase S28 family.</text>
</comment>
<dbReference type="EMBL" id="MNBE01000569">
    <property type="protein sequence ID" value="OKP08329.1"/>
    <property type="molecule type" value="Genomic_DNA"/>
</dbReference>
<dbReference type="Pfam" id="PF05577">
    <property type="entry name" value="Peptidase_S28"/>
    <property type="match status" value="1"/>
</dbReference>
<proteinExistence type="inferred from homology"/>
<name>A0A1Q5U769_9EURO</name>
<evidence type="ECO:0000256" key="4">
    <source>
        <dbReference type="ARBA" id="ARBA00022801"/>
    </source>
</evidence>
<evidence type="ECO:0008006" key="9">
    <source>
        <dbReference type="Google" id="ProtNLM"/>
    </source>
</evidence>
<dbReference type="Gene3D" id="3.40.50.1820">
    <property type="entry name" value="alpha/beta hydrolase"/>
    <property type="match status" value="2"/>
</dbReference>
<feature type="chain" id="PRO_5013089820" description="Thymus-specific serine protease" evidence="6">
    <location>
        <begin position="23"/>
        <end position="561"/>
    </location>
</feature>
<dbReference type="GO" id="GO:0017000">
    <property type="term" value="P:antibiotic biosynthetic process"/>
    <property type="evidence" value="ECO:0007669"/>
    <property type="project" value="UniProtKB-ARBA"/>
</dbReference>
<keyword evidence="2" id="KW-0645">Protease</keyword>
<evidence type="ECO:0000313" key="8">
    <source>
        <dbReference type="Proteomes" id="UP000186955"/>
    </source>
</evidence>
<dbReference type="GO" id="GO:0072330">
    <property type="term" value="P:monocarboxylic acid biosynthetic process"/>
    <property type="evidence" value="ECO:0007669"/>
    <property type="project" value="UniProtKB-ARBA"/>
</dbReference>
<keyword evidence="8" id="KW-1185">Reference proteome</keyword>
<gene>
    <name evidence="7" type="ORF">PENSUB_5696</name>
</gene>
<comment type="caution">
    <text evidence="7">The sequence shown here is derived from an EMBL/GenBank/DDBJ whole genome shotgun (WGS) entry which is preliminary data.</text>
</comment>
<dbReference type="InterPro" id="IPR008758">
    <property type="entry name" value="Peptidase_S28"/>
</dbReference>
<keyword evidence="3 6" id="KW-0732">Signal</keyword>
<dbReference type="GO" id="GO:0006508">
    <property type="term" value="P:proteolysis"/>
    <property type="evidence" value="ECO:0007669"/>
    <property type="project" value="UniProtKB-KW"/>
</dbReference>
<dbReference type="OrthoDB" id="1735038at2759"/>
<sequence>MRYSVLAQVALALAGLSSTASAMGMGAIRRELRLAAEMGINPDHMLKRQSVPTQANQADSDNVVAKTVSLPIDHGDPSVGTYENRYWVNDEWYQQGGPVFVYDVGEATAEATAKQHLGNSTSFLVEMLEDFGAIGIAWEHRYYGESLPFNVSVDTPPEHFKYLTNKQALADIPFFAKNFTLDGHKEDLTPDAKPWVMVGGSYSGMRSAFTRDAYPDTIFAAYASSAPVEARVNMSMYFDQVYNGMVAKGYSNCTKDIKAGLEYIDDELSKNASAAAAIKKRFFGDGAEKNSNGDFTAALAGIFGFFQAYGVGGGDGGLGSFCEYLETDAATLQPAGPRGFAPYRGKKYVAERFASWPVFIDLVNFNYDTNCRQTDTTKPLECTLNPKSTDPDTISWTWQFCTEWGYYQSNNFGPHSLLSKFQTLEYQQYTCNRQFPDAVKKGLLPSTPQVEATNKQTGGWTIRPSNVYWSGGQFDPWRTLSPLATEDIAPQGVTFSTEIPKCGVETGEDRLFGYIMENAEHCFDLITGFGPGKISRGFFHEALKSWLPCFKAAGAVAGHRD</sequence>
<evidence type="ECO:0000256" key="5">
    <source>
        <dbReference type="ARBA" id="ARBA00023180"/>
    </source>
</evidence>
<dbReference type="InterPro" id="IPR029058">
    <property type="entry name" value="AB_hydrolase_fold"/>
</dbReference>
<dbReference type="PANTHER" id="PTHR11010">
    <property type="entry name" value="PROTEASE S28 PRO-X CARBOXYPEPTIDASE-RELATED"/>
    <property type="match status" value="1"/>
</dbReference>
<dbReference type="FunFam" id="3.40.50.1820:FF:000636">
    <property type="entry name" value="Serine peptidase, family S28, putative"/>
    <property type="match status" value="1"/>
</dbReference>